<feature type="domain" description="Beta-ketoacyl-[acyl-carrier-protein] synthase III C-terminal" evidence="3">
    <location>
        <begin position="248"/>
        <end position="334"/>
    </location>
</feature>
<evidence type="ECO:0000259" key="3">
    <source>
        <dbReference type="Pfam" id="PF08541"/>
    </source>
</evidence>
<reference evidence="6" key="1">
    <citation type="journal article" date="2019" name="Int. J. Syst. Evol. Microbiol.">
        <title>The Global Catalogue of Microorganisms (GCM) 10K type strain sequencing project: providing services to taxonomists for standard genome sequencing and annotation.</title>
        <authorList>
            <consortium name="The Broad Institute Genomics Platform"/>
            <consortium name="The Broad Institute Genome Sequencing Center for Infectious Disease"/>
            <person name="Wu L."/>
            <person name="Ma J."/>
        </authorList>
    </citation>
    <scope>NUCLEOTIDE SEQUENCE [LARGE SCALE GENOMIC DNA]</scope>
    <source>
        <strain evidence="6">JCM 9371</strain>
    </source>
</reference>
<dbReference type="Gene3D" id="3.40.47.10">
    <property type="match status" value="1"/>
</dbReference>
<dbReference type="PANTHER" id="PTHR34069:SF3">
    <property type="entry name" value="ACYL-COA:ACYL-COA ALKYLTRANSFERASE"/>
    <property type="match status" value="1"/>
</dbReference>
<evidence type="ECO:0000256" key="1">
    <source>
        <dbReference type="ARBA" id="ARBA00022679"/>
    </source>
</evidence>
<dbReference type="InterPro" id="IPR013747">
    <property type="entry name" value="ACP_syn_III_C"/>
</dbReference>
<accession>A0ABW2X928</accession>
<keyword evidence="1" id="KW-0808">Transferase</keyword>
<comment type="caution">
    <text evidence="5">The sequence shown here is derived from an EMBL/GenBank/DDBJ whole genome shotgun (WGS) entry which is preliminary data.</text>
</comment>
<dbReference type="EMBL" id="JBHTGP010000001">
    <property type="protein sequence ID" value="MFD0682944.1"/>
    <property type="molecule type" value="Genomic_DNA"/>
</dbReference>
<keyword evidence="6" id="KW-1185">Reference proteome</keyword>
<dbReference type="SUPFAM" id="SSF53901">
    <property type="entry name" value="Thiolase-like"/>
    <property type="match status" value="1"/>
</dbReference>
<name>A0ABW2X928_9ACTN</name>
<dbReference type="RefSeq" id="WP_131757035.1">
    <property type="nucleotide sequence ID" value="NZ_CAACUY010000024.1"/>
</dbReference>
<keyword evidence="2" id="KW-0012">Acyltransferase</keyword>
<gene>
    <name evidence="5" type="ORF">ACFQZM_00420</name>
</gene>
<dbReference type="InterPro" id="IPR013751">
    <property type="entry name" value="ACP_syn_III_N"/>
</dbReference>
<proteinExistence type="predicted"/>
<sequence length="337" mass="35336">MRARITAVAAHLPERTVASAEVEAHVAAASATATGGYRPHPTIIERMTGIRSRHVMDDGEQASDLAVAAARRALARRGAEPAALDLLIFGSASQDLVEPATAHIVAAKLGATCPVFDVKNACNSFLNGLQIADALIRTGQHERVLVCTGESPSRAIRWKVRDRAQFADAFAGYTLSDGGAAALVEAAPDGGIFYRDFAAVSSAWRVGTLPGGGSMHPRDPEHTYFSGDGRRLKDAFLAGGTEIFDTALTKTGLTWDDFAVVAVHQVTVPYLEVLRATLGIPADRLVVTLPDHGNVASASLPLQLATALREGRCRAGDRVALVGLAGGISLGVVFAEL</sequence>
<dbReference type="PANTHER" id="PTHR34069">
    <property type="entry name" value="3-OXOACYL-[ACYL-CARRIER-PROTEIN] SYNTHASE 3"/>
    <property type="match status" value="1"/>
</dbReference>
<evidence type="ECO:0000313" key="5">
    <source>
        <dbReference type="EMBL" id="MFD0682944.1"/>
    </source>
</evidence>
<dbReference type="Pfam" id="PF08541">
    <property type="entry name" value="ACP_syn_III_C"/>
    <property type="match status" value="1"/>
</dbReference>
<dbReference type="Pfam" id="PF08545">
    <property type="entry name" value="ACP_syn_III"/>
    <property type="match status" value="1"/>
</dbReference>
<feature type="domain" description="Beta-ketoacyl-[acyl-carrier-protein] synthase III N-terminal" evidence="4">
    <location>
        <begin position="116"/>
        <end position="191"/>
    </location>
</feature>
<dbReference type="Proteomes" id="UP001597063">
    <property type="component" value="Unassembled WGS sequence"/>
</dbReference>
<evidence type="ECO:0000256" key="2">
    <source>
        <dbReference type="ARBA" id="ARBA00023315"/>
    </source>
</evidence>
<protein>
    <submittedName>
        <fullName evidence="5">3-oxoacyl-ACP synthase III family protein</fullName>
    </submittedName>
</protein>
<organism evidence="5 6">
    <name type="scientific">Actinomadura fibrosa</name>
    <dbReference type="NCBI Taxonomy" id="111802"/>
    <lineage>
        <taxon>Bacteria</taxon>
        <taxon>Bacillati</taxon>
        <taxon>Actinomycetota</taxon>
        <taxon>Actinomycetes</taxon>
        <taxon>Streptosporangiales</taxon>
        <taxon>Thermomonosporaceae</taxon>
        <taxon>Actinomadura</taxon>
    </lineage>
</organism>
<evidence type="ECO:0000259" key="4">
    <source>
        <dbReference type="Pfam" id="PF08545"/>
    </source>
</evidence>
<dbReference type="InterPro" id="IPR016039">
    <property type="entry name" value="Thiolase-like"/>
</dbReference>
<evidence type="ECO:0000313" key="6">
    <source>
        <dbReference type="Proteomes" id="UP001597063"/>
    </source>
</evidence>